<dbReference type="InterPro" id="IPR041617">
    <property type="entry name" value="TPR_MalT"/>
</dbReference>
<dbReference type="InterPro" id="IPR036388">
    <property type="entry name" value="WH-like_DNA-bd_sf"/>
</dbReference>
<dbReference type="SUPFAM" id="SSF52540">
    <property type="entry name" value="P-loop containing nucleoside triphosphate hydrolases"/>
    <property type="match status" value="1"/>
</dbReference>
<dbReference type="InterPro" id="IPR027417">
    <property type="entry name" value="P-loop_NTPase"/>
</dbReference>
<dbReference type="CDD" id="cd06170">
    <property type="entry name" value="LuxR_C_like"/>
    <property type="match status" value="1"/>
</dbReference>
<keyword evidence="6" id="KW-1185">Reference proteome</keyword>
<dbReference type="EMBL" id="CP032419">
    <property type="protein sequence ID" value="AYC32396.1"/>
    <property type="molecule type" value="Genomic_DNA"/>
</dbReference>
<dbReference type="InterPro" id="IPR059106">
    <property type="entry name" value="WHD_MalT"/>
</dbReference>
<keyword evidence="3" id="KW-0804">Transcription</keyword>
<dbReference type="Pfam" id="PF17874">
    <property type="entry name" value="TPR_MalT"/>
    <property type="match status" value="1"/>
</dbReference>
<dbReference type="SUPFAM" id="SSF48452">
    <property type="entry name" value="TPR-like"/>
    <property type="match status" value="1"/>
</dbReference>
<dbReference type="Gene3D" id="1.25.40.10">
    <property type="entry name" value="Tetratricopeptide repeat domain"/>
    <property type="match status" value="1"/>
</dbReference>
<dbReference type="Gene3D" id="1.10.10.10">
    <property type="entry name" value="Winged helix-like DNA-binding domain superfamily/Winged helix DNA-binding domain"/>
    <property type="match status" value="1"/>
</dbReference>
<dbReference type="SUPFAM" id="SSF46894">
    <property type="entry name" value="C-terminal effector domain of the bipartite response regulators"/>
    <property type="match status" value="1"/>
</dbReference>
<proteinExistence type="predicted"/>
<dbReference type="GO" id="GO:0003677">
    <property type="term" value="F:DNA binding"/>
    <property type="evidence" value="ECO:0007669"/>
    <property type="project" value="UniProtKB-KW"/>
</dbReference>
<evidence type="ECO:0000313" key="5">
    <source>
        <dbReference type="EMBL" id="AYC32396.1"/>
    </source>
</evidence>
<evidence type="ECO:0000313" key="6">
    <source>
        <dbReference type="Proteomes" id="UP000265560"/>
    </source>
</evidence>
<protein>
    <recommendedName>
        <fullName evidence="4">HTH luxR-type domain-containing protein</fullName>
    </recommendedName>
</protein>
<feature type="domain" description="HTH luxR-type" evidence="4">
    <location>
        <begin position="769"/>
        <end position="834"/>
    </location>
</feature>
<dbReference type="OrthoDB" id="561214at2"/>
<dbReference type="Pfam" id="PF25873">
    <property type="entry name" value="WHD_MalT"/>
    <property type="match status" value="1"/>
</dbReference>
<dbReference type="Gene3D" id="3.40.50.300">
    <property type="entry name" value="P-loop containing nucleotide triphosphate hydrolases"/>
    <property type="match status" value="1"/>
</dbReference>
<dbReference type="PANTHER" id="PTHR44688">
    <property type="entry name" value="DNA-BINDING TRANSCRIPTIONAL ACTIVATOR DEVR_DOSR"/>
    <property type="match status" value="1"/>
</dbReference>
<accession>A0A385Z044</accession>
<dbReference type="InterPro" id="IPR011990">
    <property type="entry name" value="TPR-like_helical_dom_sf"/>
</dbReference>
<dbReference type="InterPro" id="IPR016032">
    <property type="entry name" value="Sig_transdc_resp-reg_C-effctor"/>
</dbReference>
<organism evidence="5 6">
    <name type="scientific">Pseudomonas cavernae</name>
    <dbReference type="NCBI Taxonomy" id="2320867"/>
    <lineage>
        <taxon>Bacteria</taxon>
        <taxon>Pseudomonadati</taxon>
        <taxon>Pseudomonadota</taxon>
        <taxon>Gammaproteobacteria</taxon>
        <taxon>Pseudomonadales</taxon>
        <taxon>Pseudomonadaceae</taxon>
        <taxon>Pseudomonas</taxon>
    </lineage>
</organism>
<keyword evidence="2" id="KW-0238">DNA-binding</keyword>
<dbReference type="PROSITE" id="PS00622">
    <property type="entry name" value="HTH_LUXR_1"/>
    <property type="match status" value="1"/>
</dbReference>
<evidence type="ECO:0000256" key="2">
    <source>
        <dbReference type="ARBA" id="ARBA00023125"/>
    </source>
</evidence>
<name>A0A385Z044_9PSED</name>
<gene>
    <name evidence="5" type="ORF">D3880_08400</name>
</gene>
<dbReference type="PRINTS" id="PR00038">
    <property type="entry name" value="HTHLUXR"/>
</dbReference>
<evidence type="ECO:0000256" key="1">
    <source>
        <dbReference type="ARBA" id="ARBA00023015"/>
    </source>
</evidence>
<dbReference type="PANTHER" id="PTHR44688:SF16">
    <property type="entry name" value="DNA-BINDING TRANSCRIPTIONAL ACTIVATOR DEVR_DOSR"/>
    <property type="match status" value="1"/>
</dbReference>
<dbReference type="GO" id="GO:0006355">
    <property type="term" value="P:regulation of DNA-templated transcription"/>
    <property type="evidence" value="ECO:0007669"/>
    <property type="project" value="InterPro"/>
</dbReference>
<evidence type="ECO:0000259" key="4">
    <source>
        <dbReference type="PROSITE" id="PS50043"/>
    </source>
</evidence>
<dbReference type="PROSITE" id="PS50043">
    <property type="entry name" value="HTH_LUXR_2"/>
    <property type="match status" value="1"/>
</dbReference>
<dbReference type="InterPro" id="IPR000792">
    <property type="entry name" value="Tscrpt_reg_LuxR_C"/>
</dbReference>
<evidence type="ECO:0000256" key="3">
    <source>
        <dbReference type="ARBA" id="ARBA00023163"/>
    </source>
</evidence>
<dbReference type="Proteomes" id="UP000265560">
    <property type="component" value="Chromosome"/>
</dbReference>
<dbReference type="SMART" id="SM00421">
    <property type="entry name" value="HTH_LUXR"/>
    <property type="match status" value="1"/>
</dbReference>
<dbReference type="Pfam" id="PF00196">
    <property type="entry name" value="GerE"/>
    <property type="match status" value="1"/>
</dbReference>
<reference evidence="6" key="1">
    <citation type="submission" date="2018-09" db="EMBL/GenBank/DDBJ databases">
        <authorList>
            <person name="Zhu H."/>
        </authorList>
    </citation>
    <scope>NUCLEOTIDE SEQUENCE [LARGE SCALE GENOMIC DNA]</scope>
    <source>
        <strain evidence="6">K2W31S-8</strain>
    </source>
</reference>
<dbReference type="KEGG" id="pcav:D3880_08400"/>
<keyword evidence="1" id="KW-0805">Transcription regulation</keyword>
<sequence>MTQCLSTAIQISHDADSDLPRQPFAYLSRERLIGELLARPQRLRLLCAPAGYGKTLLLNACLRRPTSGVRHVWLDLAGRSLTLEQFCALLVARLGDEAAHCQDARALLEYLARGREIWLVLDDFSAESCSELDDWLDQLLRSAAPVQLWVSCRQRPAWRLGRLLAEGELLELDAAQLAFSRDEFEAVVELLEPGIAPASRTRLWRQTRGWCAGVRLLLSAPAGHERAGTAWVRAYLGDEVLARLPADECQLLIRMAYLPRVSAGFCAQLWPELDAGDLFLRLLQTQSFFLPLEGTGAQWYCMLPAVAMALRQELGTAELNRLRLDACRLLYANGFIDEAIELTLHAGQVDMAACYMERLTLDWLFVARNLHTWLDWRSYLPLQLLESTPHLIYMNARALLSTWRLDEAQACIARLAGKYPQPRAQVNVRMMANWQALQGTLQGLHGNAAGAREHCASALQYLEVRDWQSSFLCYSTLSRVAMAEGEPGQAQRWQQASLRLARRQGCLASEVLINADRIRQLILGDELELAGLMLGECFDLITADSTHHGLLLGRMQMLEGELYLLRGDLEACERALQAGLENALASADPYALHAWVGLAEVAACRGDFDQARFQLCRAERHMQCARVEDGCYQLLLDYQQLRLLARQGAWERMLALAAEAALLGDSPRLPPLHSPSLPQRLQLLLALAEWGTGQGRAAAKRLGALLADCERLCFRGLIGEARVALARVEQDLGGEPSVHIGPASRPLGNTSLLYGRRPSGGVAPLANRQQGSDGLITSREFSVLELVAQGLSNQEISDRLFISLSTVKAHTVSINHKLGVKRRTQAVMRAKSMGMLA</sequence>
<dbReference type="AlphaFoldDB" id="A0A385Z044"/>